<sequence length="33" mass="4044">MNPVTTAYHFFKKVRQHYNFKEENLLTDAENEK</sequence>
<evidence type="ECO:0000313" key="2">
    <source>
        <dbReference type="Proteomes" id="UP000663889"/>
    </source>
</evidence>
<accession>A0A815SL80</accession>
<protein>
    <submittedName>
        <fullName evidence="1">Uncharacterized protein</fullName>
    </submittedName>
</protein>
<comment type="caution">
    <text evidence="1">The sequence shown here is derived from an EMBL/GenBank/DDBJ whole genome shotgun (WGS) entry which is preliminary data.</text>
</comment>
<organism evidence="1 2">
    <name type="scientific">Rotaria sordida</name>
    <dbReference type="NCBI Taxonomy" id="392033"/>
    <lineage>
        <taxon>Eukaryota</taxon>
        <taxon>Metazoa</taxon>
        <taxon>Spiralia</taxon>
        <taxon>Gnathifera</taxon>
        <taxon>Rotifera</taxon>
        <taxon>Eurotatoria</taxon>
        <taxon>Bdelloidea</taxon>
        <taxon>Philodinida</taxon>
        <taxon>Philodinidae</taxon>
        <taxon>Rotaria</taxon>
    </lineage>
</organism>
<feature type="non-terminal residue" evidence="1">
    <location>
        <position position="33"/>
    </location>
</feature>
<reference evidence="1" key="1">
    <citation type="submission" date="2021-02" db="EMBL/GenBank/DDBJ databases">
        <authorList>
            <person name="Nowell W R."/>
        </authorList>
    </citation>
    <scope>NUCLEOTIDE SEQUENCE</scope>
</reference>
<name>A0A815SL80_9BILA</name>
<dbReference type="Proteomes" id="UP000663889">
    <property type="component" value="Unassembled WGS sequence"/>
</dbReference>
<evidence type="ECO:0000313" key="1">
    <source>
        <dbReference type="EMBL" id="CAF1492197.1"/>
    </source>
</evidence>
<proteinExistence type="predicted"/>
<dbReference type="AlphaFoldDB" id="A0A815SL80"/>
<gene>
    <name evidence="1" type="ORF">SEV965_LOCUS35634</name>
</gene>
<dbReference type="EMBL" id="CAJNOU010005926">
    <property type="protein sequence ID" value="CAF1492197.1"/>
    <property type="molecule type" value="Genomic_DNA"/>
</dbReference>